<dbReference type="GO" id="GO:0007155">
    <property type="term" value="P:cell adhesion"/>
    <property type="evidence" value="ECO:0007669"/>
    <property type="project" value="InterPro"/>
</dbReference>
<evidence type="ECO:0000256" key="2">
    <source>
        <dbReference type="ARBA" id="ARBA00022448"/>
    </source>
</evidence>
<reference evidence="5 6" key="1">
    <citation type="journal article" date="2015" name="Nature">
        <title>rRNA introns, odd ribosomes, and small enigmatic genomes across a large radiation of phyla.</title>
        <authorList>
            <person name="Brown C.T."/>
            <person name="Hug L.A."/>
            <person name="Thomas B.C."/>
            <person name="Sharon I."/>
            <person name="Castelle C.J."/>
            <person name="Singh A."/>
            <person name="Wilkins M.J."/>
            <person name="Williams K.H."/>
            <person name="Banfield J.F."/>
        </authorList>
    </citation>
    <scope>NUCLEOTIDE SEQUENCE [LARGE SCALE GENOMIC DNA]</scope>
</reference>
<evidence type="ECO:0000256" key="3">
    <source>
        <dbReference type="ARBA" id="ARBA00022729"/>
    </source>
</evidence>
<dbReference type="PATRIC" id="fig|1619044.3.peg.877"/>
<dbReference type="InterPro" id="IPR006129">
    <property type="entry name" value="AdhesinB"/>
</dbReference>
<protein>
    <submittedName>
        <fullName evidence="5">Manganese ABC transporter substrate-binding lipoprotein</fullName>
    </submittedName>
</protein>
<dbReference type="PANTHER" id="PTHR42953">
    <property type="entry name" value="HIGH-AFFINITY ZINC UPTAKE SYSTEM PROTEIN ZNUA-RELATED"/>
    <property type="match status" value="1"/>
</dbReference>
<gene>
    <name evidence="5" type="ORF">UY92_C0011G0075</name>
</gene>
<keyword evidence="2 4" id="KW-0813">Transport</keyword>
<sequence>MKKMSLLYIGLTIAAVVWLGYLFRSGNTEDGSAAPNGQSQPIQVTASFYPLFFFTAQIAGDKATVYNLTPAGAEPHDYEPTTQDMARIENSRLLVMNGGKLEPWGDGIRETLKGTDTAILSVGASLADLQLKEEGETVTDPHVWLSPVLAQKEAAAIAEGLKQADPANAPYYETKAAELVGKLNDLDQEFRRGLESCVKKDAVTSHNAFGYLMREYGLNQVSISGLSPDEEPSPQQLAAIADFAKENNVEYIFFESLVSPKLAETIASEIGAETLVLNPLEGLSDEEINSGKNYFTEMQNNLANLKIALECR</sequence>
<dbReference type="EMBL" id="LCRX01000011">
    <property type="protein sequence ID" value="KKW42053.1"/>
    <property type="molecule type" value="Genomic_DNA"/>
</dbReference>
<dbReference type="STRING" id="1619044.UY92_C0011G0075"/>
<evidence type="ECO:0000256" key="1">
    <source>
        <dbReference type="ARBA" id="ARBA00011028"/>
    </source>
</evidence>
<comment type="similarity">
    <text evidence="1 4">Belongs to the bacterial solute-binding protein 9 family.</text>
</comment>
<dbReference type="PRINTS" id="PR00690">
    <property type="entry name" value="ADHESNFAMILY"/>
</dbReference>
<dbReference type="GO" id="GO:0030001">
    <property type="term" value="P:metal ion transport"/>
    <property type="evidence" value="ECO:0007669"/>
    <property type="project" value="InterPro"/>
</dbReference>
<dbReference type="Proteomes" id="UP000033870">
    <property type="component" value="Unassembled WGS sequence"/>
</dbReference>
<dbReference type="AlphaFoldDB" id="A0A0G1YF10"/>
<dbReference type="InterPro" id="IPR006127">
    <property type="entry name" value="ZnuA-like"/>
</dbReference>
<keyword evidence="3" id="KW-0732">Signal</keyword>
<dbReference type="SUPFAM" id="SSF53807">
    <property type="entry name" value="Helical backbone' metal receptor"/>
    <property type="match status" value="1"/>
</dbReference>
<organism evidence="5 6">
    <name type="scientific">Candidatus Magasanikbacteria bacterium GW2011_GWA2_56_11</name>
    <dbReference type="NCBI Taxonomy" id="1619044"/>
    <lineage>
        <taxon>Bacteria</taxon>
        <taxon>Candidatus Magasanikiibacteriota</taxon>
    </lineage>
</organism>
<accession>A0A0G1YF10</accession>
<evidence type="ECO:0000256" key="4">
    <source>
        <dbReference type="RuleBase" id="RU003512"/>
    </source>
</evidence>
<keyword evidence="5" id="KW-0449">Lipoprotein</keyword>
<dbReference type="PRINTS" id="PR00691">
    <property type="entry name" value="ADHESINB"/>
</dbReference>
<comment type="caution">
    <text evidence="5">The sequence shown here is derived from an EMBL/GenBank/DDBJ whole genome shotgun (WGS) entry which is preliminary data.</text>
</comment>
<name>A0A0G1YF10_9BACT</name>
<dbReference type="InterPro" id="IPR050492">
    <property type="entry name" value="Bact_metal-bind_prot9"/>
</dbReference>
<dbReference type="PANTHER" id="PTHR42953:SF3">
    <property type="entry name" value="HIGH-AFFINITY ZINC UPTAKE SYSTEM PROTEIN ZNUA"/>
    <property type="match status" value="1"/>
</dbReference>
<dbReference type="InterPro" id="IPR006128">
    <property type="entry name" value="Lipoprotein_PsaA-like"/>
</dbReference>
<proteinExistence type="inferred from homology"/>
<evidence type="ECO:0000313" key="5">
    <source>
        <dbReference type="EMBL" id="KKW42053.1"/>
    </source>
</evidence>
<dbReference type="Gene3D" id="3.40.50.1980">
    <property type="entry name" value="Nitrogenase molybdenum iron protein domain"/>
    <property type="match status" value="2"/>
</dbReference>
<dbReference type="GO" id="GO:0046872">
    <property type="term" value="F:metal ion binding"/>
    <property type="evidence" value="ECO:0007669"/>
    <property type="project" value="InterPro"/>
</dbReference>
<evidence type="ECO:0000313" key="6">
    <source>
        <dbReference type="Proteomes" id="UP000033870"/>
    </source>
</evidence>
<dbReference type="Pfam" id="PF01297">
    <property type="entry name" value="ZnuA"/>
    <property type="match status" value="1"/>
</dbReference>